<dbReference type="Proteomes" id="UP000298602">
    <property type="component" value="Chromosome"/>
</dbReference>
<dbReference type="AlphaFoldDB" id="A0A4P8L2N3"/>
<dbReference type="PROSITE" id="PS00211">
    <property type="entry name" value="ABC_TRANSPORTER_1"/>
    <property type="match status" value="1"/>
</dbReference>
<proteinExistence type="inferred from homology"/>
<keyword evidence="7 11" id="KW-0067">ATP-binding</keyword>
<keyword evidence="4" id="KW-0536">Nodulation</keyword>
<keyword evidence="5" id="KW-1003">Cell membrane</keyword>
<dbReference type="PANTHER" id="PTHR42711">
    <property type="entry name" value="ABC TRANSPORTER ATP-BINDING PROTEIN"/>
    <property type="match status" value="1"/>
</dbReference>
<dbReference type="FunFam" id="3.40.50.300:FF:000589">
    <property type="entry name" value="ABC transporter, ATP-binding subunit"/>
    <property type="match status" value="1"/>
</dbReference>
<evidence type="ECO:0000256" key="7">
    <source>
        <dbReference type="ARBA" id="ARBA00022840"/>
    </source>
</evidence>
<comment type="similarity">
    <text evidence="2">Belongs to the ABC transporter superfamily.</text>
</comment>
<dbReference type="InterPro" id="IPR003593">
    <property type="entry name" value="AAA+_ATPase"/>
</dbReference>
<keyword evidence="9" id="KW-0472">Membrane</keyword>
<dbReference type="SMART" id="SM00382">
    <property type="entry name" value="AAA"/>
    <property type="match status" value="1"/>
</dbReference>
<evidence type="ECO:0000256" key="1">
    <source>
        <dbReference type="ARBA" id="ARBA00004236"/>
    </source>
</evidence>
<dbReference type="OrthoDB" id="9809450at2"/>
<dbReference type="SUPFAM" id="SSF52540">
    <property type="entry name" value="P-loop containing nucleoside triphosphate hydrolases"/>
    <property type="match status" value="1"/>
</dbReference>
<organism evidence="11 12">
    <name type="scientific">Desulfoglaeba alkanexedens ALDC</name>
    <dbReference type="NCBI Taxonomy" id="980445"/>
    <lineage>
        <taxon>Bacteria</taxon>
        <taxon>Pseudomonadati</taxon>
        <taxon>Thermodesulfobacteriota</taxon>
        <taxon>Syntrophobacteria</taxon>
        <taxon>Syntrophobacterales</taxon>
        <taxon>Syntrophobacteraceae</taxon>
        <taxon>Desulfoglaeba</taxon>
    </lineage>
</organism>
<reference evidence="11 12" key="1">
    <citation type="submission" date="2019-05" db="EMBL/GenBank/DDBJ databases">
        <title>The Complete Genome Sequence of the n-alkane-degrading Desulfoglaeba alkanexedens ALDC reveals multiple alkylsuccinate synthase gene clusters.</title>
        <authorList>
            <person name="Callaghan A.V."/>
            <person name="Davidova I.A."/>
            <person name="Duncan K.E."/>
            <person name="Morris B."/>
            <person name="McInerney M.J."/>
        </authorList>
    </citation>
    <scope>NUCLEOTIDE SEQUENCE [LARGE SCALE GENOMIC DNA]</scope>
    <source>
        <strain evidence="11 12">ALDC</strain>
    </source>
</reference>
<keyword evidence="12" id="KW-1185">Reference proteome</keyword>
<evidence type="ECO:0000313" key="12">
    <source>
        <dbReference type="Proteomes" id="UP000298602"/>
    </source>
</evidence>
<dbReference type="EMBL" id="CP040098">
    <property type="protein sequence ID" value="QCQ21903.1"/>
    <property type="molecule type" value="Genomic_DNA"/>
</dbReference>
<protein>
    <submittedName>
        <fullName evidence="11">ABC transporter ATP-binding protein</fullName>
    </submittedName>
</protein>
<gene>
    <name evidence="11" type="ORF">FDQ92_06765</name>
</gene>
<dbReference type="Pfam" id="PF00005">
    <property type="entry name" value="ABC_tran"/>
    <property type="match status" value="1"/>
</dbReference>
<dbReference type="KEGG" id="dax:FDQ92_06765"/>
<evidence type="ECO:0000256" key="6">
    <source>
        <dbReference type="ARBA" id="ARBA00022741"/>
    </source>
</evidence>
<evidence type="ECO:0000256" key="5">
    <source>
        <dbReference type="ARBA" id="ARBA00022475"/>
    </source>
</evidence>
<sequence>MSEVIVVNGLAKRFEKVDAVCGISFSVRRGELFGFLGPNGAGKTTTINMLTGLARPDRGTIEIAGVDCTRRPRAAQHLIGVVPDESNLYPELTGFENLCFCAALYGMERRERRGRARELLDAFGLADAATRKFGGYSKGMKRKLTVAAGIVHRPEILFLDEPTTGIDVASARRLRQLIADLNRAGTTIFLTTHYIEEAERLCDRVAFIVSGRIVRIDTVEELIQPMRGRHVVRIACTGEADGVRRELERSFPGLEFSMEPGGLIRVEAGAPIRVGPMVRFLEDRGVEVSEARRVRPSLEDVFVRITGLEAEVMGKEKERAGGGS</sequence>
<evidence type="ECO:0000259" key="10">
    <source>
        <dbReference type="PROSITE" id="PS50893"/>
    </source>
</evidence>
<dbReference type="GO" id="GO:0005524">
    <property type="term" value="F:ATP binding"/>
    <property type="evidence" value="ECO:0007669"/>
    <property type="project" value="UniProtKB-KW"/>
</dbReference>
<dbReference type="InterPro" id="IPR003439">
    <property type="entry name" value="ABC_transporter-like_ATP-bd"/>
</dbReference>
<accession>A0A4P8L2N3</accession>
<evidence type="ECO:0000256" key="3">
    <source>
        <dbReference type="ARBA" id="ARBA00022448"/>
    </source>
</evidence>
<dbReference type="InterPro" id="IPR050763">
    <property type="entry name" value="ABC_transporter_ATP-binding"/>
</dbReference>
<evidence type="ECO:0000256" key="9">
    <source>
        <dbReference type="ARBA" id="ARBA00023136"/>
    </source>
</evidence>
<feature type="domain" description="ABC transporter" evidence="10">
    <location>
        <begin position="5"/>
        <end position="235"/>
    </location>
</feature>
<dbReference type="PANTHER" id="PTHR42711:SF5">
    <property type="entry name" value="ABC TRANSPORTER ATP-BINDING PROTEIN NATA"/>
    <property type="match status" value="1"/>
</dbReference>
<evidence type="ECO:0000256" key="8">
    <source>
        <dbReference type="ARBA" id="ARBA00022967"/>
    </source>
</evidence>
<evidence type="ECO:0000313" key="11">
    <source>
        <dbReference type="EMBL" id="QCQ21903.1"/>
    </source>
</evidence>
<reference evidence="11 12" key="2">
    <citation type="submission" date="2019-05" db="EMBL/GenBank/DDBJ databases">
        <authorList>
            <person name="Suflita J.M."/>
            <person name="Marks C.R."/>
        </authorList>
    </citation>
    <scope>NUCLEOTIDE SEQUENCE [LARGE SCALE GENOMIC DNA]</scope>
    <source>
        <strain evidence="11 12">ALDC</strain>
    </source>
</reference>
<keyword evidence="6" id="KW-0547">Nucleotide-binding</keyword>
<keyword evidence="8" id="KW-1278">Translocase</keyword>
<keyword evidence="3" id="KW-0813">Transport</keyword>
<dbReference type="InterPro" id="IPR027417">
    <property type="entry name" value="P-loop_NTPase"/>
</dbReference>
<dbReference type="GO" id="GO:0016887">
    <property type="term" value="F:ATP hydrolysis activity"/>
    <property type="evidence" value="ECO:0007669"/>
    <property type="project" value="InterPro"/>
</dbReference>
<dbReference type="RefSeq" id="WP_137423872.1">
    <property type="nucleotide sequence ID" value="NZ_CP040098.1"/>
</dbReference>
<dbReference type="InterPro" id="IPR017871">
    <property type="entry name" value="ABC_transporter-like_CS"/>
</dbReference>
<evidence type="ECO:0000256" key="2">
    <source>
        <dbReference type="ARBA" id="ARBA00005417"/>
    </source>
</evidence>
<comment type="subcellular location">
    <subcellularLocation>
        <location evidence="1">Cell membrane</location>
    </subcellularLocation>
</comment>
<name>A0A4P8L2N3_9BACT</name>
<dbReference type="GO" id="GO:0005886">
    <property type="term" value="C:plasma membrane"/>
    <property type="evidence" value="ECO:0007669"/>
    <property type="project" value="UniProtKB-SubCell"/>
</dbReference>
<dbReference type="PROSITE" id="PS50893">
    <property type="entry name" value="ABC_TRANSPORTER_2"/>
    <property type="match status" value="1"/>
</dbReference>
<dbReference type="Gene3D" id="3.40.50.300">
    <property type="entry name" value="P-loop containing nucleotide triphosphate hydrolases"/>
    <property type="match status" value="1"/>
</dbReference>
<evidence type="ECO:0000256" key="4">
    <source>
        <dbReference type="ARBA" id="ARBA00022458"/>
    </source>
</evidence>